<evidence type="ECO:0000256" key="1">
    <source>
        <dbReference type="ARBA" id="ARBA00006525"/>
    </source>
</evidence>
<dbReference type="InterPro" id="IPR003488">
    <property type="entry name" value="DprA"/>
</dbReference>
<reference evidence="4 5" key="1">
    <citation type="journal article" date="2017" name="ISME J.">
        <title>Energy and carbon metabolisms in a deep terrestrial subsurface fluid microbial community.</title>
        <authorList>
            <person name="Momper L."/>
            <person name="Jungbluth S.P."/>
            <person name="Lee M.D."/>
            <person name="Amend J.P."/>
        </authorList>
    </citation>
    <scope>NUCLEOTIDE SEQUENCE [LARGE SCALE GENOMIC DNA]</scope>
    <source>
        <strain evidence="4">SURF_5</strain>
    </source>
</reference>
<evidence type="ECO:0000313" key="4">
    <source>
        <dbReference type="EMBL" id="RJP18151.1"/>
    </source>
</evidence>
<dbReference type="NCBIfam" id="TIGR00732">
    <property type="entry name" value="dprA"/>
    <property type="match status" value="1"/>
</dbReference>
<evidence type="ECO:0000259" key="3">
    <source>
        <dbReference type="Pfam" id="PF17782"/>
    </source>
</evidence>
<name>A0A3A4NRI7_ABYX5</name>
<dbReference type="SUPFAM" id="SSF102405">
    <property type="entry name" value="MCP/YpsA-like"/>
    <property type="match status" value="1"/>
</dbReference>
<comment type="caution">
    <text evidence="4">The sequence shown here is derived from an EMBL/GenBank/DDBJ whole genome shotgun (WGS) entry which is preliminary data.</text>
</comment>
<dbReference type="InterPro" id="IPR057666">
    <property type="entry name" value="DrpA_SLOG"/>
</dbReference>
<dbReference type="InterPro" id="IPR010994">
    <property type="entry name" value="RuvA_2-like"/>
</dbReference>
<dbReference type="Pfam" id="PF02481">
    <property type="entry name" value="DNA_processg_A"/>
    <property type="match status" value="1"/>
</dbReference>
<organism evidence="4 5">
    <name type="scientific">Abyssobacteria bacterium (strain SURF_5)</name>
    <dbReference type="NCBI Taxonomy" id="2093360"/>
    <lineage>
        <taxon>Bacteria</taxon>
        <taxon>Pseudomonadati</taxon>
        <taxon>Candidatus Hydrogenedentota</taxon>
        <taxon>Candidatus Abyssobacteria</taxon>
    </lineage>
</organism>
<proteinExistence type="inferred from homology"/>
<dbReference type="InterPro" id="IPR041614">
    <property type="entry name" value="DprA_WH"/>
</dbReference>
<dbReference type="Pfam" id="PF21102">
    <property type="entry name" value="DprA_N"/>
    <property type="match status" value="1"/>
</dbReference>
<dbReference type="EMBL" id="QZKU01000105">
    <property type="protein sequence ID" value="RJP18151.1"/>
    <property type="molecule type" value="Genomic_DNA"/>
</dbReference>
<protein>
    <submittedName>
        <fullName evidence="4">DNA-protecting protein DprA</fullName>
    </submittedName>
</protein>
<accession>A0A3A4NRI7</accession>
<evidence type="ECO:0000259" key="2">
    <source>
        <dbReference type="Pfam" id="PF02481"/>
    </source>
</evidence>
<sequence>MTLWREATGAPAKTEDVHDWLELSLVPGIGPKSFFKLIDFFGSARKALDASESALRNIPDLPAHAVRALRAGAKDPLDRALKSIEQHNVSLLCFNDPAYPDRLRHICDPPPLLYVKGGLAPEDLNSISIVGTRRATHYGKTAAVKLAGDLARLGVTIISGLAYGIDAAAHKGALDAGGRTLAVLGCGVDVVYPRSNEKLYEQIPASGAVISELPMGTQPDPGFFPMRNRIVSGISLGTLVIEAPLKSGALITARYALEHGREVFAVPGSIFSPYNEGCHKLLKDGAKLVENVYDIIAEVERNIEGNAPPDQEPATPKEIPLKPDEKKIFNFLSMVPAHIDMIGEECGLSASQTAAALMVLEIKGLAQQLSGKMFIRRM</sequence>
<evidence type="ECO:0000313" key="5">
    <source>
        <dbReference type="Proteomes" id="UP000265882"/>
    </source>
</evidence>
<dbReference type="Gene3D" id="1.10.10.10">
    <property type="entry name" value="Winged helix-like DNA-binding domain superfamily/Winged helix DNA-binding domain"/>
    <property type="match status" value="1"/>
</dbReference>
<dbReference type="PANTHER" id="PTHR43022">
    <property type="entry name" value="PROTEIN SMF"/>
    <property type="match status" value="1"/>
</dbReference>
<dbReference type="PANTHER" id="PTHR43022:SF1">
    <property type="entry name" value="PROTEIN SMF"/>
    <property type="match status" value="1"/>
</dbReference>
<dbReference type="InterPro" id="IPR036388">
    <property type="entry name" value="WH-like_DNA-bd_sf"/>
</dbReference>
<dbReference type="AlphaFoldDB" id="A0A3A4NRI7"/>
<feature type="domain" description="Smf/DprA SLOG" evidence="2">
    <location>
        <begin position="91"/>
        <end position="299"/>
    </location>
</feature>
<feature type="domain" description="DprA winged helix" evidence="3">
    <location>
        <begin position="312"/>
        <end position="372"/>
    </location>
</feature>
<dbReference type="Pfam" id="PF17782">
    <property type="entry name" value="WHD_DprA"/>
    <property type="match status" value="1"/>
</dbReference>
<dbReference type="Proteomes" id="UP000265882">
    <property type="component" value="Unassembled WGS sequence"/>
</dbReference>
<dbReference type="GO" id="GO:0009294">
    <property type="term" value="P:DNA-mediated transformation"/>
    <property type="evidence" value="ECO:0007669"/>
    <property type="project" value="InterPro"/>
</dbReference>
<gene>
    <name evidence="4" type="primary">dprA</name>
    <name evidence="4" type="ORF">C4520_14975</name>
</gene>
<dbReference type="SUPFAM" id="SSF47781">
    <property type="entry name" value="RuvA domain 2-like"/>
    <property type="match status" value="1"/>
</dbReference>
<dbReference type="Gene3D" id="3.40.50.450">
    <property type="match status" value="1"/>
</dbReference>
<comment type="similarity">
    <text evidence="1">Belongs to the DprA/Smf family.</text>
</comment>